<evidence type="ECO:0000256" key="12">
    <source>
        <dbReference type="SAM" id="MobiDB-lite"/>
    </source>
</evidence>
<dbReference type="PANTHER" id="PTHR10815">
    <property type="entry name" value="METHYLATED-DNA--PROTEIN-CYSTEINE METHYLTRANSFERASE"/>
    <property type="match status" value="1"/>
</dbReference>
<name>A1CFC7_ASPCL</name>
<dbReference type="GO" id="GO:0003908">
    <property type="term" value="F:methylated-DNA-[protein]-cysteine S-methyltransferase activity"/>
    <property type="evidence" value="ECO:0007669"/>
    <property type="project" value="UniProtKB-EC"/>
</dbReference>
<evidence type="ECO:0000259" key="13">
    <source>
        <dbReference type="Pfam" id="PF01035"/>
    </source>
</evidence>
<dbReference type="RefSeq" id="XP_001273002.1">
    <property type="nucleotide sequence ID" value="XM_001273001.1"/>
</dbReference>
<evidence type="ECO:0000256" key="3">
    <source>
        <dbReference type="ARBA" id="ARBA00011918"/>
    </source>
</evidence>
<accession>A1CFC7</accession>
<keyword evidence="5 14" id="KW-0489">Methyltransferase</keyword>
<comment type="catalytic activity">
    <reaction evidence="11">
        <text>a 6-O-methyl-2'-deoxyguanosine in DNA + L-cysteinyl-[protein] = S-methyl-L-cysteinyl-[protein] + a 2'-deoxyguanosine in DNA</text>
        <dbReference type="Rhea" id="RHEA:24000"/>
        <dbReference type="Rhea" id="RHEA-COMP:10131"/>
        <dbReference type="Rhea" id="RHEA-COMP:10132"/>
        <dbReference type="Rhea" id="RHEA-COMP:11367"/>
        <dbReference type="Rhea" id="RHEA-COMP:11368"/>
        <dbReference type="ChEBI" id="CHEBI:29950"/>
        <dbReference type="ChEBI" id="CHEBI:82612"/>
        <dbReference type="ChEBI" id="CHEBI:85445"/>
        <dbReference type="ChEBI" id="CHEBI:85448"/>
        <dbReference type="EC" id="2.1.1.63"/>
    </reaction>
</comment>
<evidence type="ECO:0000256" key="5">
    <source>
        <dbReference type="ARBA" id="ARBA00022603"/>
    </source>
</evidence>
<keyword evidence="15" id="KW-1185">Reference proteome</keyword>
<evidence type="ECO:0000256" key="7">
    <source>
        <dbReference type="ARBA" id="ARBA00022763"/>
    </source>
</evidence>
<dbReference type="CDD" id="cd06445">
    <property type="entry name" value="ATase"/>
    <property type="match status" value="1"/>
</dbReference>
<dbReference type="PANTHER" id="PTHR10815:SF13">
    <property type="entry name" value="METHYLATED-DNA--PROTEIN-CYSTEINE METHYLTRANSFERASE"/>
    <property type="match status" value="1"/>
</dbReference>
<dbReference type="InterPro" id="IPR036217">
    <property type="entry name" value="MethylDNA_cys_MeTrfase_DNAb"/>
</dbReference>
<dbReference type="VEuPathDB" id="FungiDB:ACLA_092740"/>
<evidence type="ECO:0000256" key="4">
    <source>
        <dbReference type="ARBA" id="ARBA00015377"/>
    </source>
</evidence>
<dbReference type="KEGG" id="act:ACLA_092740"/>
<feature type="compositionally biased region" description="Polar residues" evidence="12">
    <location>
        <begin position="1"/>
        <end position="14"/>
    </location>
</feature>
<protein>
    <recommendedName>
        <fullName evidence="4">Methylated-DNA--protein-cysteine methyltransferase</fullName>
        <ecNumber evidence="3">2.1.1.63</ecNumber>
    </recommendedName>
    <alternativeName>
        <fullName evidence="9">6-O-methylguanine-DNA methyltransferase</fullName>
    </alternativeName>
    <alternativeName>
        <fullName evidence="10">O-6-methylguanine-DNA-alkyltransferase</fullName>
    </alternativeName>
</protein>
<evidence type="ECO:0000313" key="14">
    <source>
        <dbReference type="EMBL" id="EAW11576.1"/>
    </source>
</evidence>
<comment type="catalytic activity">
    <reaction evidence="1">
        <text>a 4-O-methyl-thymidine in DNA + L-cysteinyl-[protein] = a thymidine in DNA + S-methyl-L-cysteinyl-[protein]</text>
        <dbReference type="Rhea" id="RHEA:53428"/>
        <dbReference type="Rhea" id="RHEA-COMP:10131"/>
        <dbReference type="Rhea" id="RHEA-COMP:10132"/>
        <dbReference type="Rhea" id="RHEA-COMP:13555"/>
        <dbReference type="Rhea" id="RHEA-COMP:13556"/>
        <dbReference type="ChEBI" id="CHEBI:29950"/>
        <dbReference type="ChEBI" id="CHEBI:82612"/>
        <dbReference type="ChEBI" id="CHEBI:137386"/>
        <dbReference type="ChEBI" id="CHEBI:137387"/>
        <dbReference type="EC" id="2.1.1.63"/>
    </reaction>
</comment>
<dbReference type="InterPro" id="IPR001497">
    <property type="entry name" value="MethylDNA_cys_MeTrfase_AS"/>
</dbReference>
<feature type="domain" description="Methylated-DNA-[protein]-cysteine S-methyltransferase DNA binding" evidence="13">
    <location>
        <begin position="73"/>
        <end position="137"/>
    </location>
</feature>
<evidence type="ECO:0000256" key="2">
    <source>
        <dbReference type="ARBA" id="ARBA00008711"/>
    </source>
</evidence>
<evidence type="ECO:0000256" key="10">
    <source>
        <dbReference type="ARBA" id="ARBA00031621"/>
    </source>
</evidence>
<organism evidence="14 15">
    <name type="scientific">Aspergillus clavatus (strain ATCC 1007 / CBS 513.65 / DSM 816 / NCTC 3887 / NRRL 1 / QM 1276 / 107)</name>
    <dbReference type="NCBI Taxonomy" id="344612"/>
    <lineage>
        <taxon>Eukaryota</taxon>
        <taxon>Fungi</taxon>
        <taxon>Dikarya</taxon>
        <taxon>Ascomycota</taxon>
        <taxon>Pezizomycotina</taxon>
        <taxon>Eurotiomycetes</taxon>
        <taxon>Eurotiomycetidae</taxon>
        <taxon>Eurotiales</taxon>
        <taxon>Aspergillaceae</taxon>
        <taxon>Aspergillus</taxon>
        <taxon>Aspergillus subgen. Fumigati</taxon>
    </lineage>
</organism>
<evidence type="ECO:0000313" key="15">
    <source>
        <dbReference type="Proteomes" id="UP000006701"/>
    </source>
</evidence>
<feature type="compositionally biased region" description="Low complexity" evidence="12">
    <location>
        <begin position="15"/>
        <end position="24"/>
    </location>
</feature>
<feature type="region of interest" description="Disordered" evidence="12">
    <location>
        <begin position="1"/>
        <end position="50"/>
    </location>
</feature>
<dbReference type="InterPro" id="IPR036388">
    <property type="entry name" value="WH-like_DNA-bd_sf"/>
</dbReference>
<dbReference type="OrthoDB" id="1907495at2759"/>
<dbReference type="NCBIfam" id="TIGR00589">
    <property type="entry name" value="ogt"/>
    <property type="match status" value="1"/>
</dbReference>
<dbReference type="STRING" id="344612.A1CFC7"/>
<dbReference type="GO" id="GO:0006281">
    <property type="term" value="P:DNA repair"/>
    <property type="evidence" value="ECO:0007669"/>
    <property type="project" value="UniProtKB-KW"/>
</dbReference>
<dbReference type="GO" id="GO:0032259">
    <property type="term" value="P:methylation"/>
    <property type="evidence" value="ECO:0007669"/>
    <property type="project" value="UniProtKB-KW"/>
</dbReference>
<proteinExistence type="inferred from homology"/>
<dbReference type="Proteomes" id="UP000006701">
    <property type="component" value="Unassembled WGS sequence"/>
</dbReference>
<dbReference type="InterPro" id="IPR014048">
    <property type="entry name" value="MethylDNA_cys_MeTrfase_DNA-bd"/>
</dbReference>
<evidence type="ECO:0000256" key="11">
    <source>
        <dbReference type="ARBA" id="ARBA00049348"/>
    </source>
</evidence>
<dbReference type="Pfam" id="PF01035">
    <property type="entry name" value="DNA_binding_1"/>
    <property type="match status" value="1"/>
</dbReference>
<dbReference type="HOGENOM" id="CLU_000445_52_3_1"/>
<feature type="compositionally biased region" description="Low complexity" evidence="12">
    <location>
        <begin position="41"/>
        <end position="50"/>
    </location>
</feature>
<evidence type="ECO:0000256" key="9">
    <source>
        <dbReference type="ARBA" id="ARBA00030795"/>
    </source>
</evidence>
<comment type="similarity">
    <text evidence="2">Belongs to the MGMT family.</text>
</comment>
<dbReference type="Gene3D" id="1.10.10.10">
    <property type="entry name" value="Winged helix-like DNA-binding domain superfamily/Winged helix DNA-binding domain"/>
    <property type="match status" value="1"/>
</dbReference>
<keyword evidence="6" id="KW-0808">Transferase</keyword>
<gene>
    <name evidence="14" type="ORF">ACLA_092740</name>
</gene>
<dbReference type="EMBL" id="DS027052">
    <property type="protein sequence ID" value="EAW11576.1"/>
    <property type="molecule type" value="Genomic_DNA"/>
</dbReference>
<dbReference type="SUPFAM" id="SSF46767">
    <property type="entry name" value="Methylated DNA-protein cysteine methyltransferase, C-terminal domain"/>
    <property type="match status" value="1"/>
</dbReference>
<dbReference type="EC" id="2.1.1.63" evidence="3"/>
<keyword evidence="7" id="KW-0227">DNA damage</keyword>
<evidence type="ECO:0000256" key="8">
    <source>
        <dbReference type="ARBA" id="ARBA00023204"/>
    </source>
</evidence>
<sequence length="139" mass="14502">MATQEQTTDPTPTASPSQSLSLPVPLSPKPEPKLRAKQTQPTLATPLAAPAAPAAPLDRLLTRITTHPTLTPTRRRIYRTLLSVPAGRWTTYAALATYVGTSARAVGGAMRANPFAPGVPCHRVLAADGSLGGKSKGKT</sequence>
<reference evidence="14 15" key="1">
    <citation type="journal article" date="2008" name="PLoS Genet.">
        <title>Genomic islands in the pathogenic filamentous fungus Aspergillus fumigatus.</title>
        <authorList>
            <person name="Fedorova N.D."/>
            <person name="Khaldi N."/>
            <person name="Joardar V.S."/>
            <person name="Maiti R."/>
            <person name="Amedeo P."/>
            <person name="Anderson M.J."/>
            <person name="Crabtree J."/>
            <person name="Silva J.C."/>
            <person name="Badger J.H."/>
            <person name="Albarraq A."/>
            <person name="Angiuoli S."/>
            <person name="Bussey H."/>
            <person name="Bowyer P."/>
            <person name="Cotty P.J."/>
            <person name="Dyer P.S."/>
            <person name="Egan A."/>
            <person name="Galens K."/>
            <person name="Fraser-Liggett C.M."/>
            <person name="Haas B.J."/>
            <person name="Inman J.M."/>
            <person name="Kent R."/>
            <person name="Lemieux S."/>
            <person name="Malavazi I."/>
            <person name="Orvis J."/>
            <person name="Roemer T."/>
            <person name="Ronning C.M."/>
            <person name="Sundaram J.P."/>
            <person name="Sutton G."/>
            <person name="Turner G."/>
            <person name="Venter J.C."/>
            <person name="White O.R."/>
            <person name="Whitty B.R."/>
            <person name="Youngman P."/>
            <person name="Wolfe K.H."/>
            <person name="Goldman G.H."/>
            <person name="Wortman J.R."/>
            <person name="Jiang B."/>
            <person name="Denning D.W."/>
            <person name="Nierman W.C."/>
        </authorList>
    </citation>
    <scope>NUCLEOTIDE SEQUENCE [LARGE SCALE GENOMIC DNA]</scope>
    <source>
        <strain evidence="15">ATCC 1007 / CBS 513.65 / DSM 816 / NCTC 3887 / NRRL 1</strain>
    </source>
</reference>
<keyword evidence="8" id="KW-0234">DNA repair</keyword>
<dbReference type="PROSITE" id="PS00374">
    <property type="entry name" value="MGMT"/>
    <property type="match status" value="1"/>
</dbReference>
<dbReference type="AlphaFoldDB" id="A1CFC7"/>
<evidence type="ECO:0000256" key="1">
    <source>
        <dbReference type="ARBA" id="ARBA00001286"/>
    </source>
</evidence>
<dbReference type="GeneID" id="4705263"/>
<evidence type="ECO:0000256" key="6">
    <source>
        <dbReference type="ARBA" id="ARBA00022679"/>
    </source>
</evidence>